<keyword evidence="3" id="KW-1185">Reference proteome</keyword>
<keyword evidence="1" id="KW-0472">Membrane</keyword>
<feature type="transmembrane region" description="Helical" evidence="1">
    <location>
        <begin position="296"/>
        <end position="318"/>
    </location>
</feature>
<sequence length="412" mass="46982">MDTLTRFELRKIMRRKSFFAGIAILVVVIILMISTLVTGAEITGKDGKELKGLAAIPLRKEYDRQLAGPLTVERVADAVERHQKVMRDPKNLNEIGEITNEAYTKYEVKDEQIDRLIRVTFSHVHDYDHYIINRLTPSAAKAFYQKRLEKVNEYLNTENTYGYYSPEDKVFLIKMNKRIPVPFQMDYVTGWENVFENLQYVFFFTAFVIAFCLAPVFSSEYQSGADSIILSSRYGRNRVIIAKLKASFLVSLGLFVFALMAYTLLMLGIYGFDGGSASVQIIELLAPVPYTVFQTYLWAVFIGGLACLLIGAVTLWLSSRIRSPFPVIIVIVMFLFGPLFFSASKSNRLFNHLMDLLPGNMFNSFEKVTGYEVFHIFGQLIPEYKVMAGFAIIVIALLLPLTYRAFNKHQVI</sequence>
<dbReference type="RefSeq" id="WP_042206378.1">
    <property type="nucleotide sequence ID" value="NZ_CP009288.1"/>
</dbReference>
<accession>A0A089HN60</accession>
<dbReference type="STRING" id="44251.PDUR_11940"/>
<dbReference type="EMBL" id="CP009288">
    <property type="protein sequence ID" value="AIQ12532.1"/>
    <property type="molecule type" value="Genomic_DNA"/>
</dbReference>
<gene>
    <name evidence="2" type="ORF">PDUR_11940</name>
</gene>
<reference evidence="2 3" key="1">
    <citation type="submission" date="2014-08" db="EMBL/GenBank/DDBJ databases">
        <title>Comparative genomics of the Paenibacillus odorifer group.</title>
        <authorList>
            <person name="den Bakker H.C."/>
            <person name="Tsai Y.-C."/>
            <person name="Martin N."/>
            <person name="Korlach J."/>
            <person name="Wiedmann M."/>
        </authorList>
    </citation>
    <scope>NUCLEOTIDE SEQUENCE [LARGE SCALE GENOMIC DNA]</scope>
    <source>
        <strain evidence="2 3">DSM 1735</strain>
    </source>
</reference>
<dbReference type="AlphaFoldDB" id="A0A089HN60"/>
<keyword evidence="1" id="KW-0812">Transmembrane</keyword>
<feature type="transmembrane region" description="Helical" evidence="1">
    <location>
        <begin position="198"/>
        <end position="217"/>
    </location>
</feature>
<dbReference type="PANTHER" id="PTHR37305">
    <property type="entry name" value="INTEGRAL MEMBRANE PROTEIN-RELATED"/>
    <property type="match status" value="1"/>
</dbReference>
<evidence type="ECO:0000256" key="1">
    <source>
        <dbReference type="SAM" id="Phobius"/>
    </source>
</evidence>
<evidence type="ECO:0000313" key="3">
    <source>
        <dbReference type="Proteomes" id="UP000029409"/>
    </source>
</evidence>
<feature type="transmembrane region" description="Helical" evidence="1">
    <location>
        <begin position="386"/>
        <end position="406"/>
    </location>
</feature>
<evidence type="ECO:0000313" key="2">
    <source>
        <dbReference type="EMBL" id="AIQ12532.1"/>
    </source>
</evidence>
<dbReference type="OrthoDB" id="1700423at2"/>
<keyword evidence="1" id="KW-1133">Transmembrane helix</keyword>
<dbReference type="Proteomes" id="UP000029409">
    <property type="component" value="Chromosome"/>
</dbReference>
<protein>
    <submittedName>
        <fullName evidence="2">Uncharacterized protein</fullName>
    </submittedName>
</protein>
<dbReference type="eggNOG" id="COG1277">
    <property type="taxonomic scope" value="Bacteria"/>
</dbReference>
<proteinExistence type="predicted"/>
<dbReference type="PANTHER" id="PTHR37305:SF1">
    <property type="entry name" value="MEMBRANE PROTEIN"/>
    <property type="match status" value="1"/>
</dbReference>
<dbReference type="KEGG" id="pdu:PDUR_11940"/>
<name>A0A089HN60_PAEDU</name>
<feature type="transmembrane region" description="Helical" evidence="1">
    <location>
        <begin position="325"/>
        <end position="344"/>
    </location>
</feature>
<organism evidence="2 3">
    <name type="scientific">Paenibacillus durus</name>
    <name type="common">Paenibacillus azotofixans</name>
    <dbReference type="NCBI Taxonomy" id="44251"/>
    <lineage>
        <taxon>Bacteria</taxon>
        <taxon>Bacillati</taxon>
        <taxon>Bacillota</taxon>
        <taxon>Bacilli</taxon>
        <taxon>Bacillales</taxon>
        <taxon>Paenibacillaceae</taxon>
        <taxon>Paenibacillus</taxon>
    </lineage>
</organism>
<feature type="transmembrane region" description="Helical" evidence="1">
    <location>
        <begin position="246"/>
        <end position="270"/>
    </location>
</feature>